<keyword evidence="1" id="KW-1133">Transmembrane helix</keyword>
<protein>
    <recommendedName>
        <fullName evidence="4">Glutamine amidotransferase domain-containing protein</fullName>
    </recommendedName>
</protein>
<evidence type="ECO:0008006" key="4">
    <source>
        <dbReference type="Google" id="ProtNLM"/>
    </source>
</evidence>
<name>A0AAE4Z9C6_9BACT</name>
<feature type="transmembrane region" description="Helical" evidence="1">
    <location>
        <begin position="36"/>
        <end position="53"/>
    </location>
</feature>
<proteinExistence type="predicted"/>
<feature type="transmembrane region" description="Helical" evidence="1">
    <location>
        <begin position="6"/>
        <end position="24"/>
    </location>
</feature>
<reference evidence="2 3" key="1">
    <citation type="submission" date="2020-01" db="EMBL/GenBank/DDBJ databases">
        <title>Genomes assembled from Gulf of Kutch pelagic sediment metagenomes.</title>
        <authorList>
            <person name="Chandrashekar M."/>
            <person name="Mahajan M.S."/>
            <person name="Dave K.J."/>
            <person name="Vatsa P."/>
            <person name="Nathani N.M."/>
        </authorList>
    </citation>
    <scope>NUCLEOTIDE SEQUENCE [LARGE SCALE GENOMIC DNA]</scope>
    <source>
        <strain evidence="2">KS3-K002</strain>
    </source>
</reference>
<dbReference type="EMBL" id="JAACAK010000046">
    <property type="protein sequence ID" value="NIR74556.1"/>
    <property type="molecule type" value="Genomic_DNA"/>
</dbReference>
<gene>
    <name evidence="2" type="ORF">GWO12_05525</name>
</gene>
<dbReference type="PANTHER" id="PTHR37947">
    <property type="entry name" value="BLL2462 PROTEIN"/>
    <property type="match status" value="1"/>
</dbReference>
<feature type="transmembrane region" description="Helical" evidence="1">
    <location>
        <begin position="620"/>
        <end position="640"/>
    </location>
</feature>
<evidence type="ECO:0000313" key="2">
    <source>
        <dbReference type="EMBL" id="NIR74556.1"/>
    </source>
</evidence>
<sequence>MPPLKWAAFVLGAAAILSYVIWWYRTREEPVGGRAVAAGFRASALVLILLIILNPKLPAGWQVTGDDAVQLLDASFSMSRPVSPSGPPTWRLALDSLAGAGDVWLFGGPMSYRVPGDSLPPAPVAFESRLAPAVRAIGLAGARRAEIYTDGRIDDAPEALREARRQGLSLSFITISSRYPEAGVAAVSAPVWVQAGDSAVVTVELVAARAAGDTLQVEIVDEADRVVARTRVPAPDAGRFATARFAFTAPDAAATHRYVVRLDGGDPVPRDDQRPFYLQVSESPGGPVLISLIPDWEPSFLVPSLNRLTDMPGAAYLWLADSLVDLDSHRTTSIAAVQRRAREAPLLVLHGYGAGAPAWARELARRARRLLVFTAGERGFELPGWGITVGPPAAGEWYASPEVPRTPIAVDLVGFAEAELPPLLRPREVEARGGWAPLDLRHGRRGEPVRALVAGRDGDRRWAVATAEGYWRWAFRPGDGRQLYRTLWTGLAGWLLEDGTTAGGAALDPLERVAERGRPLRWLVPSAADSLAVELSRLDSETVRRAAGAGGDTLELTTPPGRYLYRSTVFRGGEAIASGSGPAEVESFSSELLPRPVDELEAPGAGADAPVRVAGRTRRLATVGWSYLLLIVLFCAEWAVRRFIGLR</sequence>
<comment type="caution">
    <text evidence="2">The sequence shown here is derived from an EMBL/GenBank/DDBJ whole genome shotgun (WGS) entry which is preliminary data.</text>
</comment>
<dbReference type="PANTHER" id="PTHR37947:SF1">
    <property type="entry name" value="BLL2462 PROTEIN"/>
    <property type="match status" value="1"/>
</dbReference>
<accession>A0AAE4Z9C6</accession>
<dbReference type="AlphaFoldDB" id="A0AAE4Z9C6"/>
<keyword evidence="1" id="KW-0472">Membrane</keyword>
<organism evidence="2 3">
    <name type="scientific">Candidatus Kutchimonas denitrificans</name>
    <dbReference type="NCBI Taxonomy" id="3056748"/>
    <lineage>
        <taxon>Bacteria</taxon>
        <taxon>Pseudomonadati</taxon>
        <taxon>Gemmatimonadota</taxon>
        <taxon>Gemmatimonadia</taxon>
        <taxon>Candidatus Palauibacterales</taxon>
        <taxon>Candidatus Palauibacteraceae</taxon>
        <taxon>Candidatus Kutchimonas</taxon>
    </lineage>
</organism>
<evidence type="ECO:0000313" key="3">
    <source>
        <dbReference type="Proteomes" id="UP000702544"/>
    </source>
</evidence>
<evidence type="ECO:0000256" key="1">
    <source>
        <dbReference type="SAM" id="Phobius"/>
    </source>
</evidence>
<keyword evidence="1" id="KW-0812">Transmembrane</keyword>
<dbReference type="Proteomes" id="UP000702544">
    <property type="component" value="Unassembled WGS sequence"/>
</dbReference>